<feature type="coiled-coil region" evidence="1">
    <location>
        <begin position="234"/>
        <end position="261"/>
    </location>
</feature>
<dbReference type="Proteomes" id="UP000799779">
    <property type="component" value="Unassembled WGS sequence"/>
</dbReference>
<keyword evidence="1" id="KW-0175">Coiled coil</keyword>
<evidence type="ECO:0000256" key="3">
    <source>
        <dbReference type="SAM" id="Phobius"/>
    </source>
</evidence>
<feature type="transmembrane region" description="Helical" evidence="3">
    <location>
        <begin position="206"/>
        <end position="225"/>
    </location>
</feature>
<gene>
    <name evidence="5" type="ORF">P154DRAFT_561734</name>
</gene>
<keyword evidence="6" id="KW-1185">Reference proteome</keyword>
<dbReference type="OrthoDB" id="4472872at2759"/>
<name>A0A6A5WMH7_9PLEO</name>
<dbReference type="AlphaFoldDB" id="A0A6A5WMH7"/>
<accession>A0A6A5WMH7</accession>
<feature type="region of interest" description="Disordered" evidence="2">
    <location>
        <begin position="95"/>
        <end position="130"/>
    </location>
</feature>
<dbReference type="InterPro" id="IPR041622">
    <property type="entry name" value="SLATT_fungi"/>
</dbReference>
<dbReference type="Pfam" id="PF18142">
    <property type="entry name" value="SLATT_fungal"/>
    <property type="match status" value="1"/>
</dbReference>
<proteinExistence type="predicted"/>
<evidence type="ECO:0000259" key="4">
    <source>
        <dbReference type="Pfam" id="PF18142"/>
    </source>
</evidence>
<feature type="domain" description="SMODS and SLOG-associating 2TM effector" evidence="4">
    <location>
        <begin position="162"/>
        <end position="280"/>
    </location>
</feature>
<reference evidence="5" key="1">
    <citation type="journal article" date="2020" name="Stud. Mycol.">
        <title>101 Dothideomycetes genomes: a test case for predicting lifestyles and emergence of pathogens.</title>
        <authorList>
            <person name="Haridas S."/>
            <person name="Albert R."/>
            <person name="Binder M."/>
            <person name="Bloem J."/>
            <person name="Labutti K."/>
            <person name="Salamov A."/>
            <person name="Andreopoulos B."/>
            <person name="Baker S."/>
            <person name="Barry K."/>
            <person name="Bills G."/>
            <person name="Bluhm B."/>
            <person name="Cannon C."/>
            <person name="Castanera R."/>
            <person name="Culley D."/>
            <person name="Daum C."/>
            <person name="Ezra D."/>
            <person name="Gonzalez J."/>
            <person name="Henrissat B."/>
            <person name="Kuo A."/>
            <person name="Liang C."/>
            <person name="Lipzen A."/>
            <person name="Lutzoni F."/>
            <person name="Magnuson J."/>
            <person name="Mondo S."/>
            <person name="Nolan M."/>
            <person name="Ohm R."/>
            <person name="Pangilinan J."/>
            <person name="Park H.-J."/>
            <person name="Ramirez L."/>
            <person name="Alfaro M."/>
            <person name="Sun H."/>
            <person name="Tritt A."/>
            <person name="Yoshinaga Y."/>
            <person name="Zwiers L.-H."/>
            <person name="Turgeon B."/>
            <person name="Goodwin S."/>
            <person name="Spatafora J."/>
            <person name="Crous P."/>
            <person name="Grigoriev I."/>
        </authorList>
    </citation>
    <scope>NUCLEOTIDE SEQUENCE</scope>
    <source>
        <strain evidence="5">CBS 123094</strain>
    </source>
</reference>
<dbReference type="NCBIfam" id="NF033635">
    <property type="entry name" value="SLATT_fungal"/>
    <property type="match status" value="1"/>
</dbReference>
<feature type="region of interest" description="Disordered" evidence="2">
    <location>
        <begin position="57"/>
        <end position="82"/>
    </location>
</feature>
<protein>
    <recommendedName>
        <fullName evidence="4">SMODS and SLOG-associating 2TM effector domain-containing protein</fullName>
    </recommendedName>
</protein>
<evidence type="ECO:0000256" key="1">
    <source>
        <dbReference type="SAM" id="Coils"/>
    </source>
</evidence>
<keyword evidence="3" id="KW-0812">Transmembrane</keyword>
<dbReference type="PANTHER" id="PTHR38793:SF3">
    <property type="entry name" value="SMODS AND SLOG-ASSOCIATING 2TM EFFECTOR DOMAIN-CONTAINING PROTEIN"/>
    <property type="match status" value="1"/>
</dbReference>
<organism evidence="5 6">
    <name type="scientific">Amniculicola lignicola CBS 123094</name>
    <dbReference type="NCBI Taxonomy" id="1392246"/>
    <lineage>
        <taxon>Eukaryota</taxon>
        <taxon>Fungi</taxon>
        <taxon>Dikarya</taxon>
        <taxon>Ascomycota</taxon>
        <taxon>Pezizomycotina</taxon>
        <taxon>Dothideomycetes</taxon>
        <taxon>Pleosporomycetidae</taxon>
        <taxon>Pleosporales</taxon>
        <taxon>Amniculicolaceae</taxon>
        <taxon>Amniculicola</taxon>
    </lineage>
</organism>
<dbReference type="PANTHER" id="PTHR38793">
    <property type="entry name" value="SLATT_FUNGAL DOMAIN-CONTAINING PROTEIN-RELATED"/>
    <property type="match status" value="1"/>
</dbReference>
<feature type="compositionally biased region" description="Polar residues" evidence="2">
    <location>
        <begin position="69"/>
        <end position="81"/>
    </location>
</feature>
<dbReference type="EMBL" id="ML977575">
    <property type="protein sequence ID" value="KAF2002912.1"/>
    <property type="molecule type" value="Genomic_DNA"/>
</dbReference>
<keyword evidence="3" id="KW-1133">Transmembrane helix</keyword>
<feature type="transmembrane region" description="Helical" evidence="3">
    <location>
        <begin position="178"/>
        <end position="200"/>
    </location>
</feature>
<evidence type="ECO:0000313" key="5">
    <source>
        <dbReference type="EMBL" id="KAF2002912.1"/>
    </source>
</evidence>
<sequence>MYFMQVRIPTRGSFSAYQSYRAANSPADPNLAASSLPSLLAITVLASGHTVHITAPASSQHPKMATSDHGPQSPSSTNPTYLDTKITLDQYRTLLGLPSPKRTPDAITNHPSSSHTQDEDEDFTPPTTLPRWWPQSLQYRNRNRSHAPLPDLESNSGLYPTILSEEHKTTIYLTLYKTLTSGGLVVQLLLSALLILLAAVPSHHPIAIALFGALNGVITGVLALVGGKGLANRLMQYRDGLKALREDIEWVEREVEVGMREVRYGEVVGLRERYEEVKGDERGNRPEVWVGRGRD</sequence>
<evidence type="ECO:0000313" key="6">
    <source>
        <dbReference type="Proteomes" id="UP000799779"/>
    </source>
</evidence>
<evidence type="ECO:0000256" key="2">
    <source>
        <dbReference type="SAM" id="MobiDB-lite"/>
    </source>
</evidence>
<keyword evidence="3" id="KW-0472">Membrane</keyword>